<keyword evidence="1" id="KW-0732">Signal</keyword>
<dbReference type="PANTHER" id="PTHR34458:SF11">
    <property type="entry name" value="MD-2-RELATED LIPID-RECOGNITION DOMAIN-CONTAINING PROTEIN"/>
    <property type="match status" value="1"/>
</dbReference>
<dbReference type="InParanoid" id="A0A2P5EXY6"/>
<protein>
    <recommendedName>
        <fullName evidence="4">Pollen Ole e 1 allergen and extensin family protein</fullName>
    </recommendedName>
</protein>
<organism evidence="2 3">
    <name type="scientific">Trema orientale</name>
    <name type="common">Charcoal tree</name>
    <name type="synonym">Celtis orientalis</name>
    <dbReference type="NCBI Taxonomy" id="63057"/>
    <lineage>
        <taxon>Eukaryota</taxon>
        <taxon>Viridiplantae</taxon>
        <taxon>Streptophyta</taxon>
        <taxon>Embryophyta</taxon>
        <taxon>Tracheophyta</taxon>
        <taxon>Spermatophyta</taxon>
        <taxon>Magnoliopsida</taxon>
        <taxon>eudicotyledons</taxon>
        <taxon>Gunneridae</taxon>
        <taxon>Pentapetalae</taxon>
        <taxon>rosids</taxon>
        <taxon>fabids</taxon>
        <taxon>Rosales</taxon>
        <taxon>Cannabaceae</taxon>
        <taxon>Trema</taxon>
    </lineage>
</organism>
<feature type="chain" id="PRO_5015144756" description="Pollen Ole e 1 allergen and extensin family protein" evidence="1">
    <location>
        <begin position="24"/>
        <end position="198"/>
    </location>
</feature>
<reference evidence="3" key="1">
    <citation type="submission" date="2016-06" db="EMBL/GenBank/DDBJ databases">
        <title>Parallel loss of symbiosis genes in relatives of nitrogen-fixing non-legume Parasponia.</title>
        <authorList>
            <person name="Van Velzen R."/>
            <person name="Holmer R."/>
            <person name="Bu F."/>
            <person name="Rutten L."/>
            <person name="Van Zeijl A."/>
            <person name="Liu W."/>
            <person name="Santuari L."/>
            <person name="Cao Q."/>
            <person name="Sharma T."/>
            <person name="Shen D."/>
            <person name="Roswanjaya Y."/>
            <person name="Wardhani T."/>
            <person name="Kalhor M.S."/>
            <person name="Jansen J."/>
            <person name="Van den Hoogen J."/>
            <person name="Gungor B."/>
            <person name="Hartog M."/>
            <person name="Hontelez J."/>
            <person name="Verver J."/>
            <person name="Yang W.-C."/>
            <person name="Schijlen E."/>
            <person name="Repin R."/>
            <person name="Schilthuizen M."/>
            <person name="Schranz E."/>
            <person name="Heidstra R."/>
            <person name="Miyata K."/>
            <person name="Fedorova E."/>
            <person name="Kohlen W."/>
            <person name="Bisseling T."/>
            <person name="Smit S."/>
            <person name="Geurts R."/>
        </authorList>
    </citation>
    <scope>NUCLEOTIDE SEQUENCE [LARGE SCALE GENOMIC DNA]</scope>
    <source>
        <strain evidence="3">cv. RG33-2</strain>
    </source>
</reference>
<evidence type="ECO:0008006" key="4">
    <source>
        <dbReference type="Google" id="ProtNLM"/>
    </source>
</evidence>
<dbReference type="InterPro" id="IPR040404">
    <property type="entry name" value="Phylloplanin-like"/>
</dbReference>
<sequence>MAYQTPVLLLIATLLVSMMSTFAHCMRILPNHKLPANAPSPSPSPSNNEPLVRVRIPGMLQCSLPPAIPPKFPPLVAGVNVGLSCDGGVTIIGNAVTNTSGFFEIVLDSASSVLFSASKSDACRVIPRLPIALCRVWLPKGVLENPVGAVLSITDKLFGNNDNVVSAGNDHTLHAMHGDHLSYTRKSPYDKYNHVVYP</sequence>
<feature type="signal peptide" evidence="1">
    <location>
        <begin position="1"/>
        <end position="23"/>
    </location>
</feature>
<gene>
    <name evidence="2" type="ORF">TorRG33x02_136920</name>
</gene>
<keyword evidence="3" id="KW-1185">Reference proteome</keyword>
<evidence type="ECO:0000256" key="1">
    <source>
        <dbReference type="SAM" id="SignalP"/>
    </source>
</evidence>
<evidence type="ECO:0000313" key="3">
    <source>
        <dbReference type="Proteomes" id="UP000237000"/>
    </source>
</evidence>
<evidence type="ECO:0000313" key="2">
    <source>
        <dbReference type="EMBL" id="PON90407.1"/>
    </source>
</evidence>
<name>A0A2P5EXY6_TREOI</name>
<accession>A0A2P5EXY6</accession>
<dbReference type="EMBL" id="JXTC01000083">
    <property type="protein sequence ID" value="PON90407.1"/>
    <property type="molecule type" value="Genomic_DNA"/>
</dbReference>
<dbReference type="Proteomes" id="UP000237000">
    <property type="component" value="Unassembled WGS sequence"/>
</dbReference>
<comment type="caution">
    <text evidence="2">The sequence shown here is derived from an EMBL/GenBank/DDBJ whole genome shotgun (WGS) entry which is preliminary data.</text>
</comment>
<dbReference type="FunCoup" id="A0A2P5EXY6">
    <property type="interactions" value="49"/>
</dbReference>
<dbReference type="AlphaFoldDB" id="A0A2P5EXY6"/>
<dbReference type="OrthoDB" id="1104689at2759"/>
<dbReference type="PANTHER" id="PTHR34458">
    <property type="entry name" value="POLLEN OLE E 1 ALLERGEN AND EXTENSIN FAMILY PROTEIN-RELATED"/>
    <property type="match status" value="1"/>
</dbReference>
<proteinExistence type="predicted"/>